<proteinExistence type="predicted"/>
<gene>
    <name evidence="1" type="ORF">GCM10011363_39660</name>
</gene>
<name>A0ABQ1L8M7_9RHOB</name>
<accession>A0ABQ1L8M7</accession>
<dbReference type="InterPro" id="IPR010732">
    <property type="entry name" value="T6SS_TssG-like"/>
</dbReference>
<dbReference type="Proteomes" id="UP000645462">
    <property type="component" value="Unassembled WGS sequence"/>
</dbReference>
<dbReference type="RefSeq" id="WP_188483837.1">
    <property type="nucleotide sequence ID" value="NZ_BMFC01000015.1"/>
</dbReference>
<protein>
    <recommendedName>
        <fullName evidence="3">Type VI secretion system baseplate subunit TssG</fullName>
    </recommendedName>
</protein>
<comment type="caution">
    <text evidence="1">The sequence shown here is derived from an EMBL/GenBank/DDBJ whole genome shotgun (WGS) entry which is preliminary data.</text>
</comment>
<dbReference type="EMBL" id="BMFC01000015">
    <property type="protein sequence ID" value="GGC19002.1"/>
    <property type="molecule type" value="Genomic_DNA"/>
</dbReference>
<organism evidence="1 2">
    <name type="scientific">Marivita lacus</name>
    <dbReference type="NCBI Taxonomy" id="1323742"/>
    <lineage>
        <taxon>Bacteria</taxon>
        <taxon>Pseudomonadati</taxon>
        <taxon>Pseudomonadota</taxon>
        <taxon>Alphaproteobacteria</taxon>
        <taxon>Rhodobacterales</taxon>
        <taxon>Roseobacteraceae</taxon>
        <taxon>Marivita</taxon>
    </lineage>
</organism>
<dbReference type="Pfam" id="PF06996">
    <property type="entry name" value="T6SS_TssG"/>
    <property type="match status" value="1"/>
</dbReference>
<evidence type="ECO:0008006" key="3">
    <source>
        <dbReference type="Google" id="ProtNLM"/>
    </source>
</evidence>
<sequence>MRIKDKTARVLIDLPLVQAARLDVPHYTRALQEGAFDPYPDGTQSGGVLAQNSGITSTALAGAPLTSFDSALPDHIQFAMLSAVHGDDTGLRDFLALFDRRLLALEVRARRASVLVATQDERGRTAASILSRLLRMLKRSPEETRYLKLLMPLLSRTRSLEGLREMLGWWTGSTVSVSARFDTLRCIDRDSLSSLTTSRQSAVALGQGALLGRFGRTPMGHISVRIACADRAALDALIGDTQGLAELRSVTAQYLREPVPVSFYATITRRCLTAPRLSAHPARADRLGAYNLLRPEHRPDARASIKLTQISA</sequence>
<dbReference type="PANTHER" id="PTHR35564">
    <property type="match status" value="1"/>
</dbReference>
<dbReference type="PANTHER" id="PTHR35564:SF3">
    <property type="entry name" value="TYPE VI SECRETION SYSTEM BASEPLATE SUBUNIT TSSG"/>
    <property type="match status" value="1"/>
</dbReference>
<keyword evidence="2" id="KW-1185">Reference proteome</keyword>
<evidence type="ECO:0000313" key="1">
    <source>
        <dbReference type="EMBL" id="GGC19002.1"/>
    </source>
</evidence>
<reference evidence="2" key="1">
    <citation type="journal article" date="2019" name="Int. J. Syst. Evol. Microbiol.">
        <title>The Global Catalogue of Microorganisms (GCM) 10K type strain sequencing project: providing services to taxonomists for standard genome sequencing and annotation.</title>
        <authorList>
            <consortium name="The Broad Institute Genomics Platform"/>
            <consortium name="The Broad Institute Genome Sequencing Center for Infectious Disease"/>
            <person name="Wu L."/>
            <person name="Ma J."/>
        </authorList>
    </citation>
    <scope>NUCLEOTIDE SEQUENCE [LARGE SCALE GENOMIC DNA]</scope>
    <source>
        <strain evidence="2">CGMCC 1.12478</strain>
    </source>
</reference>
<evidence type="ECO:0000313" key="2">
    <source>
        <dbReference type="Proteomes" id="UP000645462"/>
    </source>
</evidence>